<keyword evidence="1" id="KW-0812">Transmembrane</keyword>
<dbReference type="KEGG" id="oai:OLEAN_C24340"/>
<dbReference type="EMBL" id="FO203512">
    <property type="protein sequence ID" value="CCK76610.1"/>
    <property type="molecule type" value="Genomic_DNA"/>
</dbReference>
<dbReference type="HOGENOM" id="CLU_2410374_0_0_6"/>
<protein>
    <submittedName>
        <fullName evidence="2">Uncharacterized protein</fullName>
    </submittedName>
</protein>
<dbReference type="Proteomes" id="UP000032749">
    <property type="component" value="Chromosome"/>
</dbReference>
<gene>
    <name evidence="2" type="ORF">OLEAN_C24340</name>
</gene>
<keyword evidence="1" id="KW-0472">Membrane</keyword>
<name>R4YP36_OLEAN</name>
<feature type="transmembrane region" description="Helical" evidence="1">
    <location>
        <begin position="44"/>
        <end position="64"/>
    </location>
</feature>
<feature type="transmembrane region" description="Helical" evidence="1">
    <location>
        <begin position="14"/>
        <end position="38"/>
    </location>
</feature>
<accession>R4YP36</accession>
<organism evidence="2 3">
    <name type="scientific">Oleispira antarctica RB-8</name>
    <dbReference type="NCBI Taxonomy" id="698738"/>
    <lineage>
        <taxon>Bacteria</taxon>
        <taxon>Pseudomonadati</taxon>
        <taxon>Pseudomonadota</taxon>
        <taxon>Gammaproteobacteria</taxon>
        <taxon>Oceanospirillales</taxon>
        <taxon>Oceanospirillaceae</taxon>
        <taxon>Oleispira</taxon>
    </lineage>
</organism>
<feature type="transmembrane region" description="Helical" evidence="1">
    <location>
        <begin position="71"/>
        <end position="91"/>
    </location>
</feature>
<evidence type="ECO:0000313" key="2">
    <source>
        <dbReference type="EMBL" id="CCK76610.1"/>
    </source>
</evidence>
<evidence type="ECO:0000313" key="3">
    <source>
        <dbReference type="Proteomes" id="UP000032749"/>
    </source>
</evidence>
<reference evidence="2 3" key="1">
    <citation type="journal article" date="2013" name="Nat. Commun.">
        <title>Genome sequence and functional genomic analysis of the oil-degrading bacterium Oleispira antarctica.</title>
        <authorList>
            <person name="Kube M."/>
            <person name="Chernikova T.N."/>
            <person name="Al-Ramahi Y."/>
            <person name="Beloqui A."/>
            <person name="Lopez-Cortez N."/>
            <person name="Guazzaroni M.E."/>
            <person name="Heipieper H.J."/>
            <person name="Klages S."/>
            <person name="Kotsyurbenko O.R."/>
            <person name="Langer I."/>
            <person name="Nechitaylo T.Y."/>
            <person name="Lunsdorf H."/>
            <person name="Fernandez M."/>
            <person name="Juarez S."/>
            <person name="Ciordia S."/>
            <person name="Singer A."/>
            <person name="Kagan O."/>
            <person name="Egorova O."/>
            <person name="Petit P.A."/>
            <person name="Stogios P."/>
            <person name="Kim Y."/>
            <person name="Tchigvintsev A."/>
            <person name="Flick R."/>
            <person name="Denaro R."/>
            <person name="Genovese M."/>
            <person name="Albar J.P."/>
            <person name="Reva O.N."/>
            <person name="Martinez-Gomariz M."/>
            <person name="Tran H."/>
            <person name="Ferrer M."/>
            <person name="Savchenko A."/>
            <person name="Yakunin A.F."/>
            <person name="Yakimov M.M."/>
            <person name="Golyshina O.V."/>
            <person name="Reinhardt R."/>
            <person name="Golyshin P.N."/>
        </authorList>
    </citation>
    <scope>NUCLEOTIDE SEQUENCE [LARGE SCALE GENOMIC DNA]</scope>
</reference>
<dbReference type="STRING" id="698738.OLEAN_C24340"/>
<keyword evidence="1" id="KW-1133">Transmembrane helix</keyword>
<sequence>MFTKIIRSTGSRNIAAIVGSFLATVALTIAITLLWPFGDLVEQVLAGGTFFFIFWASIFYWATLAQDGLQAWTRVLILLVPAVTIDIINLAS</sequence>
<proteinExistence type="predicted"/>
<keyword evidence="3" id="KW-1185">Reference proteome</keyword>
<dbReference type="OrthoDB" id="6124474at2"/>
<dbReference type="AlphaFoldDB" id="R4YP36"/>
<evidence type="ECO:0000256" key="1">
    <source>
        <dbReference type="SAM" id="Phobius"/>
    </source>
</evidence>